<dbReference type="GO" id="GO:0005737">
    <property type="term" value="C:cytoplasm"/>
    <property type="evidence" value="ECO:0007669"/>
    <property type="project" value="UniProtKB-SubCell"/>
</dbReference>
<evidence type="ECO:0000259" key="14">
    <source>
        <dbReference type="Pfam" id="PF08245"/>
    </source>
</evidence>
<dbReference type="InterPro" id="IPR000713">
    <property type="entry name" value="Mur_ligase_N"/>
</dbReference>
<evidence type="ECO:0000256" key="9">
    <source>
        <dbReference type="ARBA" id="ARBA00023316"/>
    </source>
</evidence>
<dbReference type="SUPFAM" id="SSF53244">
    <property type="entry name" value="MurD-like peptide ligases, peptide-binding domain"/>
    <property type="match status" value="1"/>
</dbReference>
<comment type="pathway">
    <text evidence="10 11">Cell wall biogenesis; peptidoglycan biosynthesis.</text>
</comment>
<keyword evidence="4 10" id="KW-0547">Nucleotide-binding</keyword>
<dbReference type="STRING" id="1420583.V473_13110"/>
<dbReference type="GO" id="GO:0051301">
    <property type="term" value="P:cell division"/>
    <property type="evidence" value="ECO:0007669"/>
    <property type="project" value="UniProtKB-KW"/>
</dbReference>
<name>A0A0J7XVN8_9SPHN</name>
<evidence type="ECO:0000313" key="15">
    <source>
        <dbReference type="EMBL" id="KMS55674.1"/>
    </source>
</evidence>
<dbReference type="GO" id="GO:0005524">
    <property type="term" value="F:ATP binding"/>
    <property type="evidence" value="ECO:0007669"/>
    <property type="project" value="UniProtKB-UniRule"/>
</dbReference>
<comment type="catalytic activity">
    <reaction evidence="10 11">
        <text>D-alanyl-D-alanine + UDP-N-acetyl-alpha-D-muramoyl-L-alanyl-gamma-D-glutamyl-meso-2,6-diaminopimelate + ATP = UDP-N-acetyl-alpha-D-muramoyl-L-alanyl-gamma-D-glutamyl-meso-2,6-diaminopimeloyl-D-alanyl-D-alanine + ADP + phosphate + H(+)</text>
        <dbReference type="Rhea" id="RHEA:28374"/>
        <dbReference type="ChEBI" id="CHEBI:15378"/>
        <dbReference type="ChEBI" id="CHEBI:30616"/>
        <dbReference type="ChEBI" id="CHEBI:43474"/>
        <dbReference type="ChEBI" id="CHEBI:57822"/>
        <dbReference type="ChEBI" id="CHEBI:61386"/>
        <dbReference type="ChEBI" id="CHEBI:83905"/>
        <dbReference type="ChEBI" id="CHEBI:456216"/>
        <dbReference type="EC" id="6.3.2.10"/>
    </reaction>
</comment>
<feature type="domain" description="Mur ligase C-terminal" evidence="13">
    <location>
        <begin position="334"/>
        <end position="444"/>
    </location>
</feature>
<dbReference type="Gene3D" id="3.40.1190.10">
    <property type="entry name" value="Mur-like, catalytic domain"/>
    <property type="match status" value="1"/>
</dbReference>
<dbReference type="HAMAP" id="MF_02019">
    <property type="entry name" value="MurF"/>
    <property type="match status" value="1"/>
</dbReference>
<keyword evidence="1 10" id="KW-0963">Cytoplasm</keyword>
<comment type="similarity">
    <text evidence="10">Belongs to the MurCDEF family. MurF subfamily.</text>
</comment>
<evidence type="ECO:0000256" key="2">
    <source>
        <dbReference type="ARBA" id="ARBA00022598"/>
    </source>
</evidence>
<accession>A0A0J7XVN8</accession>
<proteinExistence type="inferred from homology"/>
<feature type="domain" description="Mur ligase N-terminal catalytic" evidence="12">
    <location>
        <begin position="27"/>
        <end position="74"/>
    </location>
</feature>
<evidence type="ECO:0000256" key="6">
    <source>
        <dbReference type="ARBA" id="ARBA00022960"/>
    </source>
</evidence>
<dbReference type="Pfam" id="PF02875">
    <property type="entry name" value="Mur_ligase_C"/>
    <property type="match status" value="1"/>
</dbReference>
<keyword evidence="5 10" id="KW-0067">ATP-binding</keyword>
<dbReference type="GO" id="GO:0008360">
    <property type="term" value="P:regulation of cell shape"/>
    <property type="evidence" value="ECO:0007669"/>
    <property type="project" value="UniProtKB-KW"/>
</dbReference>
<dbReference type="PANTHER" id="PTHR43024">
    <property type="entry name" value="UDP-N-ACETYLMURAMOYL-TRIPEPTIDE--D-ALANYL-D-ALANINE LIGASE"/>
    <property type="match status" value="1"/>
</dbReference>
<dbReference type="SUPFAM" id="SSF63418">
    <property type="entry name" value="MurE/MurF N-terminal domain"/>
    <property type="match status" value="1"/>
</dbReference>
<dbReference type="Gene3D" id="3.40.1390.10">
    <property type="entry name" value="MurE/MurF, N-terminal domain"/>
    <property type="match status" value="1"/>
</dbReference>
<dbReference type="InterPro" id="IPR036565">
    <property type="entry name" value="Mur-like_cat_sf"/>
</dbReference>
<dbReference type="GO" id="GO:0009252">
    <property type="term" value="P:peptidoglycan biosynthetic process"/>
    <property type="evidence" value="ECO:0007669"/>
    <property type="project" value="UniProtKB-UniRule"/>
</dbReference>
<feature type="domain" description="Mur ligase central" evidence="14">
    <location>
        <begin position="106"/>
        <end position="298"/>
    </location>
</feature>
<evidence type="ECO:0000256" key="11">
    <source>
        <dbReference type="RuleBase" id="RU004136"/>
    </source>
</evidence>
<evidence type="ECO:0000256" key="5">
    <source>
        <dbReference type="ARBA" id="ARBA00022840"/>
    </source>
</evidence>
<dbReference type="AlphaFoldDB" id="A0A0J7XVN8"/>
<keyword evidence="16" id="KW-1185">Reference proteome</keyword>
<evidence type="ECO:0000256" key="4">
    <source>
        <dbReference type="ARBA" id="ARBA00022741"/>
    </source>
</evidence>
<evidence type="ECO:0000256" key="1">
    <source>
        <dbReference type="ARBA" id="ARBA00022490"/>
    </source>
</evidence>
<evidence type="ECO:0000256" key="3">
    <source>
        <dbReference type="ARBA" id="ARBA00022618"/>
    </source>
</evidence>
<dbReference type="PATRIC" id="fig|1420583.3.peg.2428"/>
<comment type="caution">
    <text evidence="10">Lacks conserved residue(s) required for the propagation of feature annotation.</text>
</comment>
<dbReference type="InterPro" id="IPR035911">
    <property type="entry name" value="MurE/MurF_N"/>
</dbReference>
<dbReference type="InterPro" id="IPR051046">
    <property type="entry name" value="MurCDEF_CellWall_CoF430Synth"/>
</dbReference>
<dbReference type="Proteomes" id="UP000052232">
    <property type="component" value="Unassembled WGS sequence"/>
</dbReference>
<comment type="subcellular location">
    <subcellularLocation>
        <location evidence="10 11">Cytoplasm</location>
    </subcellularLocation>
</comment>
<comment type="function">
    <text evidence="10 11">Involved in cell wall formation. Catalyzes the final step in the synthesis of UDP-N-acetylmuramoyl-pentapeptide, the precursor of murein.</text>
</comment>
<keyword evidence="7 10" id="KW-0573">Peptidoglycan synthesis</keyword>
<organism evidence="15 16">
    <name type="scientific">Sphingobium cupriresistens LL01</name>
    <dbReference type="NCBI Taxonomy" id="1420583"/>
    <lineage>
        <taxon>Bacteria</taxon>
        <taxon>Pseudomonadati</taxon>
        <taxon>Pseudomonadota</taxon>
        <taxon>Alphaproteobacteria</taxon>
        <taxon>Sphingomonadales</taxon>
        <taxon>Sphingomonadaceae</taxon>
        <taxon>Sphingobium</taxon>
    </lineage>
</organism>
<dbReference type="PANTHER" id="PTHR43024:SF1">
    <property type="entry name" value="UDP-N-ACETYLMURAMOYL-TRIPEPTIDE--D-ALANYL-D-ALANINE LIGASE"/>
    <property type="match status" value="1"/>
</dbReference>
<evidence type="ECO:0000313" key="16">
    <source>
        <dbReference type="Proteomes" id="UP000052232"/>
    </source>
</evidence>
<evidence type="ECO:0000256" key="8">
    <source>
        <dbReference type="ARBA" id="ARBA00023306"/>
    </source>
</evidence>
<keyword evidence="6 10" id="KW-0133">Cell shape</keyword>
<dbReference type="NCBIfam" id="TIGR01143">
    <property type="entry name" value="murF"/>
    <property type="match status" value="1"/>
</dbReference>
<comment type="caution">
    <text evidence="15">The sequence shown here is derived from an EMBL/GenBank/DDBJ whole genome shotgun (WGS) entry which is preliminary data.</text>
</comment>
<dbReference type="InterPro" id="IPR004101">
    <property type="entry name" value="Mur_ligase_C"/>
</dbReference>
<evidence type="ECO:0000256" key="10">
    <source>
        <dbReference type="HAMAP-Rule" id="MF_02019"/>
    </source>
</evidence>
<sequence>MAVAEPLWTSTEIAEATGGAASAPFAVSGVAFDSREVGQGDLFVAMKGETTDGHRFIDKAFGQGAAGAIVSEPVAHPHILVPDSAAALEALGKASRKRMGGKVIGVTGSVGKTGTKEALFQALDRAAPGQVHRSVKSYNNHVGVPLSLARMPRGSAYGVFEMGMNHAGELSALTRQVRPHVAIVTAIAPAHIEFFGTEAKIAEAKAEIFEGLQPGGTAIIPYDSPHVALLYNRAERHAARILTFGASPQADVCAREAVPAPGGGTLVTATLPDAELCFTVAAPGDHWVSNALAVLAAVDAVGGDLAAAGLALAEMPGLPGRGERRILPVAGGQALLIDESYNANPLSMTATLKQLGREKADRRIAILGGMRELGDRSVELHAGLVEPLSAGRVDYVILVGAEMAPLADALGVTIPYAHVADTAAAIPLIQSEIRAGDAILVKGSNGVGLSRLVAALGENAGEGKTN</sequence>
<dbReference type="InterPro" id="IPR005863">
    <property type="entry name" value="UDP-N-AcMur_synth"/>
</dbReference>
<dbReference type="InterPro" id="IPR036615">
    <property type="entry name" value="Mur_ligase_C_dom_sf"/>
</dbReference>
<keyword evidence="8 10" id="KW-0131">Cell cycle</keyword>
<dbReference type="GO" id="GO:0071555">
    <property type="term" value="P:cell wall organization"/>
    <property type="evidence" value="ECO:0007669"/>
    <property type="project" value="UniProtKB-KW"/>
</dbReference>
<dbReference type="Gene3D" id="3.90.190.20">
    <property type="entry name" value="Mur ligase, C-terminal domain"/>
    <property type="match status" value="1"/>
</dbReference>
<dbReference type="UniPathway" id="UPA00219"/>
<evidence type="ECO:0000259" key="12">
    <source>
        <dbReference type="Pfam" id="PF01225"/>
    </source>
</evidence>
<dbReference type="InterPro" id="IPR013221">
    <property type="entry name" value="Mur_ligase_cen"/>
</dbReference>
<dbReference type="GO" id="GO:0047480">
    <property type="term" value="F:UDP-N-acetylmuramoyl-tripeptide-D-alanyl-D-alanine ligase activity"/>
    <property type="evidence" value="ECO:0007669"/>
    <property type="project" value="UniProtKB-UniRule"/>
</dbReference>
<dbReference type="EMBL" id="JACT01000002">
    <property type="protein sequence ID" value="KMS55674.1"/>
    <property type="molecule type" value="Genomic_DNA"/>
</dbReference>
<dbReference type="Pfam" id="PF08245">
    <property type="entry name" value="Mur_ligase_M"/>
    <property type="match status" value="1"/>
</dbReference>
<dbReference type="SUPFAM" id="SSF53623">
    <property type="entry name" value="MurD-like peptide ligases, catalytic domain"/>
    <property type="match status" value="1"/>
</dbReference>
<dbReference type="Pfam" id="PF01225">
    <property type="entry name" value="Mur_ligase"/>
    <property type="match status" value="1"/>
</dbReference>
<dbReference type="EC" id="6.3.2.10" evidence="10 11"/>
<keyword evidence="3 10" id="KW-0132">Cell division</keyword>
<evidence type="ECO:0000259" key="13">
    <source>
        <dbReference type="Pfam" id="PF02875"/>
    </source>
</evidence>
<reference evidence="15 16" key="1">
    <citation type="journal article" date="2015" name="G3 (Bethesda)">
        <title>Insights into Ongoing Evolution of the Hexachlorocyclohexane Catabolic Pathway from Comparative Genomics of Ten Sphingomonadaceae Strains.</title>
        <authorList>
            <person name="Pearce S.L."/>
            <person name="Oakeshott J.G."/>
            <person name="Pandey G."/>
        </authorList>
    </citation>
    <scope>NUCLEOTIDE SEQUENCE [LARGE SCALE GENOMIC DNA]</scope>
    <source>
        <strain evidence="15 16">LL01</strain>
    </source>
</reference>
<keyword evidence="2 10" id="KW-0436">Ligase</keyword>
<gene>
    <name evidence="10" type="primary">murF</name>
    <name evidence="15" type="ORF">V473_13110</name>
</gene>
<evidence type="ECO:0000256" key="7">
    <source>
        <dbReference type="ARBA" id="ARBA00022984"/>
    </source>
</evidence>
<protein>
    <recommendedName>
        <fullName evidence="10 11">UDP-N-acetylmuramoyl-tripeptide--D-alanyl-D-alanine ligase</fullName>
        <ecNumber evidence="10 11">6.3.2.10</ecNumber>
    </recommendedName>
    <alternativeName>
        <fullName evidence="10">D-alanyl-D-alanine-adding enzyme</fullName>
    </alternativeName>
</protein>
<dbReference type="GO" id="GO:0008766">
    <property type="term" value="F:UDP-N-acetylmuramoylalanyl-D-glutamyl-2,6-diaminopimelate-D-alanyl-D-alanine ligase activity"/>
    <property type="evidence" value="ECO:0007669"/>
    <property type="project" value="RHEA"/>
</dbReference>
<keyword evidence="9 10" id="KW-0961">Cell wall biogenesis/degradation</keyword>